<accession>A0A9P5NUW6</accession>
<feature type="compositionally biased region" description="Basic and acidic residues" evidence="1">
    <location>
        <begin position="260"/>
        <end position="270"/>
    </location>
</feature>
<comment type="caution">
    <text evidence="2">The sequence shown here is derived from an EMBL/GenBank/DDBJ whole genome shotgun (WGS) entry which is preliminary data.</text>
</comment>
<sequence length="566" mass="63111">MTGANYMGGKRNTMKARAKDAIGRIQKGFFGRQKFDMLYQGLSSSSKPTPTGKLTPGTQKLVSLKEPRLEIDLAHARKKIPIDDDSTGRFIPSPIHVAPSTPRSRKQLKAHSDAHTSSSPSVGRKKSKVLDILDTSEPIFLRRVMDEILAMPDLACLSTGKDNERASTDTGRGEKRKRLEEDDFNPRTKVPLLALSSVDSRHKSRRRRSGSRGRPASLLYWTSSSSGTRRHGASRSSLSSLYCENDDLDDTYSNIASNDNHSKRISEDSHTSGPSSSVYDSGFSMTHYLDKANYSSPWSMQRLQPSSSRTSECATSSEREDSTNPWISPRNDRIWFSLPPSSPGRDEDPISEAEEWVKEFPSVVRLGPEDGETCVYGKLFEQSDPWRTVGFILGLHDLEAGTGEGKEDWREPVESKHPFEDVWGAEDMNGQATCDVPLFEDGWAIEDGLSDTDLVMDDAGQERQHGYVSPTPGGPMSIVESLSDEGSVFERRQSSPVRQIDTAEEMEMDDPEKVEAVMQHSGDDEKSPDIFSIPNLREVDGRILGPLLFDNFDESEDEQCLDFLWE</sequence>
<gene>
    <name evidence="2" type="ORF">CPB84DRAFT_1843953</name>
</gene>
<feature type="compositionally biased region" description="Basic and acidic residues" evidence="1">
    <location>
        <begin position="161"/>
        <end position="186"/>
    </location>
</feature>
<organism evidence="2 3">
    <name type="scientific">Gymnopilus junonius</name>
    <name type="common">Spectacular rustgill mushroom</name>
    <name type="synonym">Gymnopilus spectabilis subsp. junonius</name>
    <dbReference type="NCBI Taxonomy" id="109634"/>
    <lineage>
        <taxon>Eukaryota</taxon>
        <taxon>Fungi</taxon>
        <taxon>Dikarya</taxon>
        <taxon>Basidiomycota</taxon>
        <taxon>Agaricomycotina</taxon>
        <taxon>Agaricomycetes</taxon>
        <taxon>Agaricomycetidae</taxon>
        <taxon>Agaricales</taxon>
        <taxon>Agaricineae</taxon>
        <taxon>Hymenogastraceae</taxon>
        <taxon>Gymnopilus</taxon>
    </lineage>
</organism>
<dbReference type="Proteomes" id="UP000724874">
    <property type="component" value="Unassembled WGS sequence"/>
</dbReference>
<evidence type="ECO:0000313" key="2">
    <source>
        <dbReference type="EMBL" id="KAF8907246.1"/>
    </source>
</evidence>
<feature type="region of interest" description="Disordered" evidence="1">
    <location>
        <begin position="298"/>
        <end position="325"/>
    </location>
</feature>
<evidence type="ECO:0000313" key="3">
    <source>
        <dbReference type="Proteomes" id="UP000724874"/>
    </source>
</evidence>
<feature type="region of interest" description="Disordered" evidence="1">
    <location>
        <begin position="84"/>
        <end position="125"/>
    </location>
</feature>
<feature type="region of interest" description="Disordered" evidence="1">
    <location>
        <begin position="159"/>
        <end position="238"/>
    </location>
</feature>
<feature type="compositionally biased region" description="Low complexity" evidence="1">
    <location>
        <begin position="306"/>
        <end position="316"/>
    </location>
</feature>
<name>A0A9P5NUW6_GYMJU</name>
<feature type="compositionally biased region" description="Basic residues" evidence="1">
    <location>
        <begin position="202"/>
        <end position="211"/>
    </location>
</feature>
<protein>
    <submittedName>
        <fullName evidence="2">Uncharacterized protein</fullName>
    </submittedName>
</protein>
<dbReference type="AlphaFoldDB" id="A0A9P5NUW6"/>
<dbReference type="OrthoDB" id="3260134at2759"/>
<feature type="region of interest" description="Disordered" evidence="1">
    <location>
        <begin position="254"/>
        <end position="280"/>
    </location>
</feature>
<reference evidence="2" key="1">
    <citation type="submission" date="2020-11" db="EMBL/GenBank/DDBJ databases">
        <authorList>
            <consortium name="DOE Joint Genome Institute"/>
            <person name="Ahrendt S."/>
            <person name="Riley R."/>
            <person name="Andreopoulos W."/>
            <person name="LaButti K."/>
            <person name="Pangilinan J."/>
            <person name="Ruiz-duenas F.J."/>
            <person name="Barrasa J.M."/>
            <person name="Sanchez-Garcia M."/>
            <person name="Camarero S."/>
            <person name="Miyauchi S."/>
            <person name="Serrano A."/>
            <person name="Linde D."/>
            <person name="Babiker R."/>
            <person name="Drula E."/>
            <person name="Ayuso-Fernandez I."/>
            <person name="Pacheco R."/>
            <person name="Padilla G."/>
            <person name="Ferreira P."/>
            <person name="Barriuso J."/>
            <person name="Kellner H."/>
            <person name="Castanera R."/>
            <person name="Alfaro M."/>
            <person name="Ramirez L."/>
            <person name="Pisabarro A.G."/>
            <person name="Kuo A."/>
            <person name="Tritt A."/>
            <person name="Lipzen A."/>
            <person name="He G."/>
            <person name="Yan M."/>
            <person name="Ng V."/>
            <person name="Cullen D."/>
            <person name="Martin F."/>
            <person name="Rosso M.-N."/>
            <person name="Henrissat B."/>
            <person name="Hibbett D."/>
            <person name="Martinez A.T."/>
            <person name="Grigoriev I.V."/>
        </authorList>
    </citation>
    <scope>NUCLEOTIDE SEQUENCE</scope>
    <source>
        <strain evidence="2">AH 44721</strain>
    </source>
</reference>
<proteinExistence type="predicted"/>
<keyword evidence="3" id="KW-1185">Reference proteome</keyword>
<dbReference type="EMBL" id="JADNYJ010000015">
    <property type="protein sequence ID" value="KAF8907246.1"/>
    <property type="molecule type" value="Genomic_DNA"/>
</dbReference>
<evidence type="ECO:0000256" key="1">
    <source>
        <dbReference type="SAM" id="MobiDB-lite"/>
    </source>
</evidence>